<evidence type="ECO:0000256" key="11">
    <source>
        <dbReference type="ARBA" id="ARBA00022842"/>
    </source>
</evidence>
<evidence type="ECO:0000256" key="13">
    <source>
        <dbReference type="HAMAP-Rule" id="MF_00451"/>
    </source>
</evidence>
<organism evidence="18 19">
    <name type="scientific">Catenovulum agarivorans DS-2</name>
    <dbReference type="NCBI Taxonomy" id="1328313"/>
    <lineage>
        <taxon>Bacteria</taxon>
        <taxon>Pseudomonadati</taxon>
        <taxon>Pseudomonadota</taxon>
        <taxon>Gammaproteobacteria</taxon>
        <taxon>Alteromonadales</taxon>
        <taxon>Alteromonadaceae</taxon>
        <taxon>Catenovulum</taxon>
    </lineage>
</organism>
<comment type="catalytic activity">
    <reaction evidence="13 16">
        <text>a 2'-deoxyribonucleoside 5'-diphosphate + ATP = a 2'-deoxyribonucleoside 5'-triphosphate + ADP</text>
        <dbReference type="Rhea" id="RHEA:44640"/>
        <dbReference type="ChEBI" id="CHEBI:30616"/>
        <dbReference type="ChEBI" id="CHEBI:61560"/>
        <dbReference type="ChEBI" id="CHEBI:73316"/>
        <dbReference type="ChEBI" id="CHEBI:456216"/>
        <dbReference type="EC" id="2.7.4.6"/>
    </reaction>
</comment>
<dbReference type="NCBIfam" id="NF001908">
    <property type="entry name" value="PRK00668.1"/>
    <property type="match status" value="1"/>
</dbReference>
<name>W7QHB2_9ALTE</name>
<evidence type="ECO:0000256" key="12">
    <source>
        <dbReference type="ARBA" id="ARBA00023080"/>
    </source>
</evidence>
<keyword evidence="4 13" id="KW-0963">Cytoplasm</keyword>
<comment type="caution">
    <text evidence="18">The sequence shown here is derived from an EMBL/GenBank/DDBJ whole genome shotgun (WGS) entry which is preliminary data.</text>
</comment>
<proteinExistence type="inferred from homology"/>
<keyword evidence="9 13" id="KW-0418">Kinase</keyword>
<evidence type="ECO:0000256" key="15">
    <source>
        <dbReference type="RuleBase" id="RU004011"/>
    </source>
</evidence>
<dbReference type="InterPro" id="IPR001564">
    <property type="entry name" value="Nucleoside_diP_kinase"/>
</dbReference>
<dbReference type="PRINTS" id="PR01243">
    <property type="entry name" value="NUCDPKINASE"/>
</dbReference>
<dbReference type="PATRIC" id="fig|1328313.3.peg.301"/>
<sequence>MAIERTLSIIKPNAVVEHNIGAIIHRLEQAGLKVVAMRMVKLTLEQAQGFYAEHDGKPFFEKLINFMTSAPVVTMVLEGDSAITAYREIAGATDPAEALCGTLRSDFGGDNVTFNAVHGSDSPESASREIAYFFADSEVNTY</sequence>
<evidence type="ECO:0000256" key="4">
    <source>
        <dbReference type="ARBA" id="ARBA00022490"/>
    </source>
</evidence>
<comment type="subcellular location">
    <subcellularLocation>
        <location evidence="13">Cytoplasm</location>
    </subcellularLocation>
</comment>
<dbReference type="Pfam" id="PF00334">
    <property type="entry name" value="NDK"/>
    <property type="match status" value="1"/>
</dbReference>
<dbReference type="InterPro" id="IPR023005">
    <property type="entry name" value="Nucleoside_diP_kinase_AS"/>
</dbReference>
<dbReference type="HAMAP" id="MF_00451">
    <property type="entry name" value="NDP_kinase"/>
    <property type="match status" value="1"/>
</dbReference>
<dbReference type="GO" id="GO:0006241">
    <property type="term" value="P:CTP biosynthetic process"/>
    <property type="evidence" value="ECO:0007669"/>
    <property type="project" value="UniProtKB-UniRule"/>
</dbReference>
<dbReference type="PROSITE" id="PS51374">
    <property type="entry name" value="NDPK_LIKE"/>
    <property type="match status" value="1"/>
</dbReference>
<accession>W7QHB2</accession>
<feature type="binding site" evidence="13 14">
    <location>
        <position position="59"/>
    </location>
    <ligand>
        <name>ATP</name>
        <dbReference type="ChEBI" id="CHEBI:30616"/>
    </ligand>
</feature>
<evidence type="ECO:0000256" key="6">
    <source>
        <dbReference type="ARBA" id="ARBA00022679"/>
    </source>
</evidence>
<keyword evidence="8 13" id="KW-0547">Nucleotide-binding</keyword>
<feature type="binding site" evidence="13 14">
    <location>
        <position position="87"/>
    </location>
    <ligand>
        <name>ATP</name>
        <dbReference type="ChEBI" id="CHEBI:30616"/>
    </ligand>
</feature>
<keyword evidence="19" id="KW-1185">Reference proteome</keyword>
<evidence type="ECO:0000313" key="18">
    <source>
        <dbReference type="EMBL" id="EWH12344.1"/>
    </source>
</evidence>
<dbReference type="GO" id="GO:0006183">
    <property type="term" value="P:GTP biosynthetic process"/>
    <property type="evidence" value="ECO:0007669"/>
    <property type="project" value="UniProtKB-UniRule"/>
</dbReference>
<dbReference type="SUPFAM" id="SSF54919">
    <property type="entry name" value="Nucleoside diphosphate kinase, NDK"/>
    <property type="match status" value="1"/>
</dbReference>
<feature type="binding site" evidence="13 14">
    <location>
        <position position="11"/>
    </location>
    <ligand>
        <name>ATP</name>
        <dbReference type="ChEBI" id="CHEBI:30616"/>
    </ligand>
</feature>
<dbReference type="PANTHER" id="PTHR46161">
    <property type="entry name" value="NUCLEOSIDE DIPHOSPHATE KINASE"/>
    <property type="match status" value="1"/>
</dbReference>
<dbReference type="InterPro" id="IPR036850">
    <property type="entry name" value="NDK-like_dom_sf"/>
</dbReference>
<evidence type="ECO:0000256" key="9">
    <source>
        <dbReference type="ARBA" id="ARBA00022777"/>
    </source>
</evidence>
<dbReference type="FunFam" id="3.30.70.141:FF:000003">
    <property type="entry name" value="Nucleoside diphosphate kinase"/>
    <property type="match status" value="1"/>
</dbReference>
<comment type="function">
    <text evidence="13">Major role in the synthesis of nucleoside triphosphates other than ATP. The ATP gamma phosphate is transferred to the NDP beta phosphate via a ping-pong mechanism, using a phosphorylated active-site intermediate.</text>
</comment>
<comment type="cofactor">
    <cofactor evidence="13">
        <name>Mg(2+)</name>
        <dbReference type="ChEBI" id="CHEBI:18420"/>
    </cofactor>
</comment>
<dbReference type="InterPro" id="IPR034907">
    <property type="entry name" value="NDK-like_dom"/>
</dbReference>
<dbReference type="EMBL" id="ARZY01000001">
    <property type="protein sequence ID" value="EWH12344.1"/>
    <property type="molecule type" value="Genomic_DNA"/>
</dbReference>
<feature type="binding site" evidence="13 14">
    <location>
        <position position="93"/>
    </location>
    <ligand>
        <name>ATP</name>
        <dbReference type="ChEBI" id="CHEBI:30616"/>
    </ligand>
</feature>
<keyword evidence="10 13" id="KW-0067">ATP-binding</keyword>
<comment type="subunit">
    <text evidence="13">Homotetramer.</text>
</comment>
<feature type="binding site" evidence="13 14">
    <location>
        <position position="115"/>
    </location>
    <ligand>
        <name>ATP</name>
        <dbReference type="ChEBI" id="CHEBI:30616"/>
    </ligand>
</feature>
<protein>
    <recommendedName>
        <fullName evidence="3 13">Nucleoside diphosphate kinase</fullName>
        <shortName evidence="13">NDK</shortName>
        <shortName evidence="13">NDP kinase</shortName>
        <ecNumber evidence="2 13">2.7.4.6</ecNumber>
    </recommendedName>
    <alternativeName>
        <fullName evidence="13">Nucleoside-2-P kinase</fullName>
    </alternativeName>
</protein>
<evidence type="ECO:0000256" key="14">
    <source>
        <dbReference type="PROSITE-ProRule" id="PRU00706"/>
    </source>
</evidence>
<dbReference type="Gene3D" id="3.30.70.141">
    <property type="entry name" value="Nucleoside diphosphate kinase-like domain"/>
    <property type="match status" value="1"/>
</dbReference>
<evidence type="ECO:0000256" key="2">
    <source>
        <dbReference type="ARBA" id="ARBA00012966"/>
    </source>
</evidence>
<dbReference type="GO" id="GO:0046872">
    <property type="term" value="F:metal ion binding"/>
    <property type="evidence" value="ECO:0007669"/>
    <property type="project" value="UniProtKB-KW"/>
</dbReference>
<dbReference type="CDD" id="cd04413">
    <property type="entry name" value="NDPk_I"/>
    <property type="match status" value="1"/>
</dbReference>
<evidence type="ECO:0000256" key="8">
    <source>
        <dbReference type="ARBA" id="ARBA00022741"/>
    </source>
</evidence>
<keyword evidence="5 13" id="KW-0597">Phosphoprotein</keyword>
<evidence type="ECO:0000256" key="10">
    <source>
        <dbReference type="ARBA" id="ARBA00022840"/>
    </source>
</evidence>
<evidence type="ECO:0000313" key="19">
    <source>
        <dbReference type="Proteomes" id="UP000019276"/>
    </source>
</evidence>
<feature type="active site" description="Pros-phosphohistidine intermediate" evidence="13 14">
    <location>
        <position position="118"/>
    </location>
</feature>
<dbReference type="PROSITE" id="PS00469">
    <property type="entry name" value="NDPK"/>
    <property type="match status" value="1"/>
</dbReference>
<dbReference type="OrthoDB" id="9801161at2"/>
<evidence type="ECO:0000256" key="1">
    <source>
        <dbReference type="ARBA" id="ARBA00008142"/>
    </source>
</evidence>
<dbReference type="eggNOG" id="COG0105">
    <property type="taxonomic scope" value="Bacteria"/>
</dbReference>
<dbReference type="STRING" id="1328313.DS2_01445"/>
<gene>
    <name evidence="13" type="primary">ndk</name>
    <name evidence="18" type="ORF">DS2_01445</name>
</gene>
<keyword evidence="11 13" id="KW-0460">Magnesium</keyword>
<dbReference type="PANTHER" id="PTHR46161:SF3">
    <property type="entry name" value="NUCLEOSIDE DIPHOSPHATE KINASE DDB_G0292928-RELATED"/>
    <property type="match status" value="1"/>
</dbReference>
<dbReference type="Proteomes" id="UP000019276">
    <property type="component" value="Unassembled WGS sequence"/>
</dbReference>
<keyword evidence="12 13" id="KW-0546">Nucleotide metabolism</keyword>
<evidence type="ECO:0000256" key="7">
    <source>
        <dbReference type="ARBA" id="ARBA00022723"/>
    </source>
</evidence>
<evidence type="ECO:0000256" key="5">
    <source>
        <dbReference type="ARBA" id="ARBA00022553"/>
    </source>
</evidence>
<dbReference type="AlphaFoldDB" id="W7QHB2"/>
<dbReference type="GO" id="GO:0004550">
    <property type="term" value="F:nucleoside diphosphate kinase activity"/>
    <property type="evidence" value="ECO:0007669"/>
    <property type="project" value="UniProtKB-UniRule"/>
</dbReference>
<evidence type="ECO:0000259" key="17">
    <source>
        <dbReference type="SMART" id="SM00562"/>
    </source>
</evidence>
<dbReference type="GO" id="GO:0005524">
    <property type="term" value="F:ATP binding"/>
    <property type="evidence" value="ECO:0007669"/>
    <property type="project" value="UniProtKB-UniRule"/>
</dbReference>
<reference evidence="18 19" key="1">
    <citation type="journal article" date="2014" name="Genome Announc.">
        <title>Draft Genome Sequence of the Agar-Degrading Bacterium Catenovulum sp. Strain DS-2, Isolated from Intestines of Haliotis diversicolor.</title>
        <authorList>
            <person name="Shan D."/>
            <person name="Li X."/>
            <person name="Gu Z."/>
            <person name="Wei G."/>
            <person name="Gao Z."/>
            <person name="Shao Z."/>
        </authorList>
    </citation>
    <scope>NUCLEOTIDE SEQUENCE [LARGE SCALE GENOMIC DNA]</scope>
    <source>
        <strain evidence="18 19">DS-2</strain>
    </source>
</reference>
<evidence type="ECO:0000256" key="3">
    <source>
        <dbReference type="ARBA" id="ARBA00017632"/>
    </source>
</evidence>
<dbReference type="GO" id="GO:0006228">
    <property type="term" value="P:UTP biosynthetic process"/>
    <property type="evidence" value="ECO:0007669"/>
    <property type="project" value="UniProtKB-UniRule"/>
</dbReference>
<dbReference type="RefSeq" id="WP_035012805.1">
    <property type="nucleotide sequence ID" value="NZ_ARZY01000001.1"/>
</dbReference>
<keyword evidence="6 13" id="KW-0808">Transferase</keyword>
<comment type="similarity">
    <text evidence="1 13 14 15">Belongs to the NDK family.</text>
</comment>
<comment type="catalytic activity">
    <reaction evidence="13">
        <text>a ribonucleoside 5'-diphosphate + ATP = a ribonucleoside 5'-triphosphate + ADP</text>
        <dbReference type="Rhea" id="RHEA:18113"/>
        <dbReference type="ChEBI" id="CHEBI:30616"/>
        <dbReference type="ChEBI" id="CHEBI:57930"/>
        <dbReference type="ChEBI" id="CHEBI:61557"/>
        <dbReference type="ChEBI" id="CHEBI:456216"/>
        <dbReference type="EC" id="2.7.4.6"/>
    </reaction>
</comment>
<dbReference type="EC" id="2.7.4.6" evidence="2 13"/>
<feature type="domain" description="Nucleoside diphosphate kinase-like" evidence="17">
    <location>
        <begin position="3"/>
        <end position="141"/>
    </location>
</feature>
<dbReference type="SMART" id="SM00562">
    <property type="entry name" value="NDK"/>
    <property type="match status" value="1"/>
</dbReference>
<dbReference type="GO" id="GO:0005737">
    <property type="term" value="C:cytoplasm"/>
    <property type="evidence" value="ECO:0007669"/>
    <property type="project" value="UniProtKB-SubCell"/>
</dbReference>
<evidence type="ECO:0000256" key="16">
    <source>
        <dbReference type="RuleBase" id="RU004013"/>
    </source>
</evidence>
<feature type="binding site" evidence="13 14">
    <location>
        <position position="104"/>
    </location>
    <ligand>
        <name>ATP</name>
        <dbReference type="ChEBI" id="CHEBI:30616"/>
    </ligand>
</feature>
<keyword evidence="7 13" id="KW-0479">Metal-binding</keyword>